<keyword evidence="1" id="KW-0175">Coiled coil</keyword>
<protein>
    <recommendedName>
        <fullName evidence="3">Guanylate kinase-like domain-containing protein</fullName>
    </recommendedName>
</protein>
<dbReference type="AlphaFoldDB" id="A0A087TK85"/>
<organism evidence="4 5">
    <name type="scientific">Stegodyphus mimosarum</name>
    <name type="common">African social velvet spider</name>
    <dbReference type="NCBI Taxonomy" id="407821"/>
    <lineage>
        <taxon>Eukaryota</taxon>
        <taxon>Metazoa</taxon>
        <taxon>Ecdysozoa</taxon>
        <taxon>Arthropoda</taxon>
        <taxon>Chelicerata</taxon>
        <taxon>Arachnida</taxon>
        <taxon>Araneae</taxon>
        <taxon>Araneomorphae</taxon>
        <taxon>Entelegynae</taxon>
        <taxon>Eresoidea</taxon>
        <taxon>Eresidae</taxon>
        <taxon>Stegodyphus</taxon>
    </lineage>
</organism>
<dbReference type="InterPro" id="IPR008144">
    <property type="entry name" value="Guanylate_kin-like_dom"/>
</dbReference>
<proteinExistence type="predicted"/>
<dbReference type="EMBL" id="KK115605">
    <property type="protein sequence ID" value="KFM65524.1"/>
    <property type="molecule type" value="Genomic_DNA"/>
</dbReference>
<sequence>MIDYEECKSGKELELAKVAVFLLSALVQSLLSAGSEEVNTLTLLTDQTQEDIKECLALLVENSPHGIRRAELHRILNRPAKCKGSSRFSSGRSSRTPQNDRPLSSTPRNSRSPRSTSRDSRVYGKVNLREEITPISKTTQFAERSPLKDLLESPVVQNQAVIFCKDREIHNLRYSLHLEENKVAELRSEKEELKTTLSAKDKELMKIKEEYRKLRDILDEGTSLNNVPCAEPPQQTEEEVQRIKNELKEEIRMLKKECEDMASKNAELEQKAFLQRATREALAVQTRMLHELQRKLAQSEISNEAAKEKLRELEHQIRDLKEKCIFYENGWEEAFSAVKLNSSLLSDSSRESNISSPGNSQDNEAMVVDGQEPVAGSSNGTADLNANVTEIEKVKRVNRNLRDMLKHVMKCLKAYRQMGSRAAQNVAALQSKLSNEMSKSGEQFEDSQEKNSKECEKCNNSIEKEAISMKKHDAPENLGQLWAPYDDNMDKHPEVSSENETALEDKNPSPSDCIFNAVKDLIFYMLKIVTDELDLKNKKIDSCLLQADSEDKLKNNSSNKSLQNSTHSIAAETFDSVPSTSKINKSFSDISDENLKMEVACEGNSYLPSTDSETKVKSSSSKIGLQNVKNSLVEIFHSVLSTAKVNEISADVCGEKQKMEISSEENSCSSNYNMSTFVDLVGEIKRIVLDNANLELSVSELEKDFRSELDKKDAMLLSVKKRYEKLRTEVKQQFFQLETDYKSQLDEKDAELCRIKEQYEKLNSELEQQLQELEKDYKAQLDKKDADILNIKQQYEKLNVELNQQLFSLGKNYTSKLDKKDAELQRFKQQYEKLENVKLKQQLFELDEDYKFQLDKKDAELLSIKEKYENLEHLYMKMLPTNSSLVMKCEELNGKLKEALSKAKMATVYQAQKEKLQHKYSLVKTLLVKSDNEKEEIFKKCQEKLNKYQQNLKMLHTALEKEKQKVIHMSVIAEGLKTTVASLESKKKILEIELQTAKIVNENLGDHTDAKNVFHKDIDNTTLNENFDKAITSSDNVKLQK</sequence>
<feature type="domain" description="Guanylate kinase-like" evidence="3">
    <location>
        <begin position="56"/>
        <end position="273"/>
    </location>
</feature>
<evidence type="ECO:0000313" key="5">
    <source>
        <dbReference type="Proteomes" id="UP000054359"/>
    </source>
</evidence>
<dbReference type="STRING" id="407821.A0A087TK85"/>
<dbReference type="PROSITE" id="PS50052">
    <property type="entry name" value="GUANYLATE_KINASE_2"/>
    <property type="match status" value="1"/>
</dbReference>
<evidence type="ECO:0000259" key="3">
    <source>
        <dbReference type="PROSITE" id="PS50052"/>
    </source>
</evidence>
<feature type="non-terminal residue" evidence="4">
    <location>
        <position position="1041"/>
    </location>
</feature>
<evidence type="ECO:0000256" key="1">
    <source>
        <dbReference type="SAM" id="Coils"/>
    </source>
</evidence>
<reference evidence="4 5" key="1">
    <citation type="submission" date="2013-11" db="EMBL/GenBank/DDBJ databases">
        <title>Genome sequencing of Stegodyphus mimosarum.</title>
        <authorList>
            <person name="Bechsgaard J."/>
        </authorList>
    </citation>
    <scope>NUCLEOTIDE SEQUENCE [LARGE SCALE GENOMIC DNA]</scope>
</reference>
<keyword evidence="5" id="KW-1185">Reference proteome</keyword>
<feature type="coiled-coil region" evidence="1">
    <location>
        <begin position="938"/>
        <end position="1000"/>
    </location>
</feature>
<gene>
    <name evidence="4" type="ORF">X975_25511</name>
</gene>
<evidence type="ECO:0000313" key="4">
    <source>
        <dbReference type="EMBL" id="KFM65524.1"/>
    </source>
</evidence>
<feature type="region of interest" description="Disordered" evidence="2">
    <location>
        <begin position="81"/>
        <end position="125"/>
    </location>
</feature>
<feature type="compositionally biased region" description="Low complexity" evidence="2">
    <location>
        <begin position="85"/>
        <end position="115"/>
    </location>
</feature>
<feature type="compositionally biased region" description="Basic and acidic residues" evidence="2">
    <location>
        <begin position="116"/>
        <end position="125"/>
    </location>
</feature>
<feature type="coiled-coil region" evidence="1">
    <location>
        <begin position="176"/>
        <end position="330"/>
    </location>
</feature>
<name>A0A087TK85_STEMI</name>
<evidence type="ECO:0000256" key="2">
    <source>
        <dbReference type="SAM" id="MobiDB-lite"/>
    </source>
</evidence>
<dbReference type="Proteomes" id="UP000054359">
    <property type="component" value="Unassembled WGS sequence"/>
</dbReference>
<feature type="coiled-coil region" evidence="1">
    <location>
        <begin position="756"/>
        <end position="874"/>
    </location>
</feature>
<dbReference type="OrthoDB" id="2436455at2759"/>
<accession>A0A087TK85</accession>